<name>A0A060T9Q6_BLAAD</name>
<comment type="similarity">
    <text evidence="1">Belongs to the glycosyltransferase 34 family.</text>
</comment>
<gene>
    <name evidence="5" type="ORF">GNLVRS02_ARAD1D13684g</name>
</gene>
<dbReference type="Pfam" id="PF05637">
    <property type="entry name" value="Glyco_transf_34"/>
    <property type="match status" value="1"/>
</dbReference>
<dbReference type="InterPro" id="IPR008630">
    <property type="entry name" value="Glyco_trans_34"/>
</dbReference>
<sequence>MRDIRFPLLALLLVSGLIYLYAGSVPDRHHLIEELSANEDHDDHERYPVPPHEGIVFQHKQEDLHMKLEEKEYEKFSNLRQWLGSYESSSKLDDNSARKKVVLVSGCDYYDPEILEKSLQNREEYCSRHEGVVHHFVNFTSYPTVESPQWKKLHAIEEAFAEYPDAEWVWWLDIDAIIMNSQVNVTRDILHPTVLKDQITYDHPIRNIDSKFEGHKYPSKHSIRIKEIGFVISQDSLGLNAGSFFIRRSKPGARLLQLWKDMKHGTSFKRAEQDALIEIMLQHGSLLKRTALVPQRTFNSYHDDSYSHIWRYREGDFVVHFAGKSGDKRYKEIYNRYFSERN</sequence>
<evidence type="ECO:0000256" key="1">
    <source>
        <dbReference type="ARBA" id="ARBA00005664"/>
    </source>
</evidence>
<keyword evidence="3" id="KW-0808">Transferase</keyword>
<reference evidence="5" key="2">
    <citation type="submission" date="2014-06" db="EMBL/GenBank/DDBJ databases">
        <title>The complete genome of Blastobotrys (Arxula) adeninivorans LS3 - a yeast of biotechnological interest.</title>
        <authorList>
            <person name="Kunze G."/>
            <person name="Gaillardin C."/>
            <person name="Czernicka M."/>
            <person name="Durrens P."/>
            <person name="Martin T."/>
            <person name="Boer E."/>
            <person name="Gabaldon T."/>
            <person name="Cruz J."/>
            <person name="Talla E."/>
            <person name="Marck C."/>
            <person name="Goffeau A."/>
            <person name="Barbe V."/>
            <person name="Baret P."/>
            <person name="Baronian K."/>
            <person name="Beier S."/>
            <person name="Bleykasten C."/>
            <person name="Bode R."/>
            <person name="Casaregola S."/>
            <person name="Despons L."/>
            <person name="Fairhead C."/>
            <person name="Giersberg M."/>
            <person name="Gierski P."/>
            <person name="Hahnel U."/>
            <person name="Hartmann A."/>
            <person name="Jankowska D."/>
            <person name="Jubin C."/>
            <person name="Jung P."/>
            <person name="Lafontaine I."/>
            <person name="Leh-Louis V."/>
            <person name="Lemaire M."/>
            <person name="Marcet-Houben M."/>
            <person name="Mascher M."/>
            <person name="Morel G."/>
            <person name="Richard G.-F."/>
            <person name="Riechen J."/>
            <person name="Sacerdot C."/>
            <person name="Sarkar A."/>
            <person name="Savel G."/>
            <person name="Schacherer J."/>
            <person name="Sherman D."/>
            <person name="Straub M.-L."/>
            <person name="Stein N."/>
            <person name="Thierry A."/>
            <person name="Trautwein-Schult A."/>
            <person name="Westhof E."/>
            <person name="Worch S."/>
            <person name="Dujon B."/>
            <person name="Souciet J.-L."/>
            <person name="Wincker P."/>
            <person name="Scholz U."/>
            <person name="Neuveglise N."/>
        </authorList>
    </citation>
    <scope>NUCLEOTIDE SEQUENCE</scope>
    <source>
        <strain evidence="5">LS3</strain>
    </source>
</reference>
<dbReference type="PANTHER" id="PTHR31306">
    <property type="entry name" value="ALPHA-1,6-MANNOSYLTRANSFERASE MNN11-RELATED"/>
    <property type="match status" value="1"/>
</dbReference>
<dbReference type="PANTHER" id="PTHR31306:SF4">
    <property type="entry name" value="ALPHA-1,2-GALACTOSYLTRANSFERASE"/>
    <property type="match status" value="1"/>
</dbReference>
<feature type="signal peptide" evidence="4">
    <location>
        <begin position="1"/>
        <end position="22"/>
    </location>
</feature>
<reference evidence="5" key="1">
    <citation type="submission" date="2014-02" db="EMBL/GenBank/DDBJ databases">
        <authorList>
            <person name="Genoscope - CEA"/>
        </authorList>
    </citation>
    <scope>NUCLEOTIDE SEQUENCE</scope>
    <source>
        <strain evidence="5">LS3</strain>
    </source>
</reference>
<accession>A0A060T9Q6</accession>
<dbReference type="GO" id="GO:0000139">
    <property type="term" value="C:Golgi membrane"/>
    <property type="evidence" value="ECO:0007669"/>
    <property type="project" value="TreeGrafter"/>
</dbReference>
<evidence type="ECO:0000256" key="3">
    <source>
        <dbReference type="ARBA" id="ARBA00022679"/>
    </source>
</evidence>
<dbReference type="GO" id="GO:0016757">
    <property type="term" value="F:glycosyltransferase activity"/>
    <property type="evidence" value="ECO:0007669"/>
    <property type="project" value="UniProtKB-KW"/>
</dbReference>
<organism evidence="5">
    <name type="scientific">Blastobotrys adeninivorans</name>
    <name type="common">Yeast</name>
    <name type="synonym">Arxula adeninivorans</name>
    <dbReference type="NCBI Taxonomy" id="409370"/>
    <lineage>
        <taxon>Eukaryota</taxon>
        <taxon>Fungi</taxon>
        <taxon>Dikarya</taxon>
        <taxon>Ascomycota</taxon>
        <taxon>Saccharomycotina</taxon>
        <taxon>Dipodascomycetes</taxon>
        <taxon>Dipodascales</taxon>
        <taxon>Trichomonascaceae</taxon>
        <taxon>Blastobotrys</taxon>
    </lineage>
</organism>
<proteinExistence type="inferred from homology"/>
<dbReference type="PhylomeDB" id="A0A060T9Q6"/>
<evidence type="ECO:0000256" key="2">
    <source>
        <dbReference type="ARBA" id="ARBA00022676"/>
    </source>
</evidence>
<evidence type="ECO:0000256" key="4">
    <source>
        <dbReference type="SAM" id="SignalP"/>
    </source>
</evidence>
<protein>
    <submittedName>
        <fullName evidence="5">ARAD1D13684p</fullName>
    </submittedName>
</protein>
<dbReference type="GO" id="GO:0006487">
    <property type="term" value="P:protein N-linked glycosylation"/>
    <property type="evidence" value="ECO:0007669"/>
    <property type="project" value="TreeGrafter"/>
</dbReference>
<dbReference type="SUPFAM" id="SSF53448">
    <property type="entry name" value="Nucleotide-diphospho-sugar transferases"/>
    <property type="match status" value="1"/>
</dbReference>
<dbReference type="Gene3D" id="3.90.550.10">
    <property type="entry name" value="Spore Coat Polysaccharide Biosynthesis Protein SpsA, Chain A"/>
    <property type="match status" value="1"/>
</dbReference>
<dbReference type="EMBL" id="HG937694">
    <property type="protein sequence ID" value="CDP37534.1"/>
    <property type="molecule type" value="Genomic_DNA"/>
</dbReference>
<feature type="chain" id="PRO_5001588105" evidence="4">
    <location>
        <begin position="23"/>
        <end position="342"/>
    </location>
</feature>
<evidence type="ECO:0000313" key="5">
    <source>
        <dbReference type="EMBL" id="CDP37534.1"/>
    </source>
</evidence>
<keyword evidence="4" id="KW-0732">Signal</keyword>
<dbReference type="AlphaFoldDB" id="A0A060T9Q6"/>
<dbReference type="InterPro" id="IPR029044">
    <property type="entry name" value="Nucleotide-diphossugar_trans"/>
</dbReference>
<keyword evidence="2" id="KW-0328">Glycosyltransferase</keyword>